<feature type="domain" description="EamA" evidence="7">
    <location>
        <begin position="160"/>
        <end position="294"/>
    </location>
</feature>
<evidence type="ECO:0000259" key="7">
    <source>
        <dbReference type="Pfam" id="PF00892"/>
    </source>
</evidence>
<keyword evidence="4 6" id="KW-1133">Transmembrane helix</keyword>
<proteinExistence type="inferred from homology"/>
<feature type="domain" description="EamA" evidence="7">
    <location>
        <begin position="21"/>
        <end position="148"/>
    </location>
</feature>
<feature type="transmembrane region" description="Helical" evidence="6">
    <location>
        <begin position="222"/>
        <end position="243"/>
    </location>
</feature>
<keyword evidence="9" id="KW-1185">Reference proteome</keyword>
<dbReference type="Proteomes" id="UP000595197">
    <property type="component" value="Chromosome"/>
</dbReference>
<organism evidence="8 9">
    <name type="scientific">Skermanella cutis</name>
    <dbReference type="NCBI Taxonomy" id="2775420"/>
    <lineage>
        <taxon>Bacteria</taxon>
        <taxon>Pseudomonadati</taxon>
        <taxon>Pseudomonadota</taxon>
        <taxon>Alphaproteobacteria</taxon>
        <taxon>Rhodospirillales</taxon>
        <taxon>Azospirillaceae</taxon>
        <taxon>Skermanella</taxon>
    </lineage>
</organism>
<gene>
    <name evidence="8" type="ORF">IGS68_16735</name>
</gene>
<dbReference type="InterPro" id="IPR037185">
    <property type="entry name" value="EmrE-like"/>
</dbReference>
<dbReference type="Gene3D" id="1.10.3730.20">
    <property type="match status" value="2"/>
</dbReference>
<evidence type="ECO:0000256" key="2">
    <source>
        <dbReference type="ARBA" id="ARBA00007362"/>
    </source>
</evidence>
<dbReference type="SUPFAM" id="SSF103481">
    <property type="entry name" value="Multidrug resistance efflux transporter EmrE"/>
    <property type="match status" value="2"/>
</dbReference>
<evidence type="ECO:0000256" key="3">
    <source>
        <dbReference type="ARBA" id="ARBA00022692"/>
    </source>
</evidence>
<dbReference type="PANTHER" id="PTHR32322:SF2">
    <property type="entry name" value="EAMA DOMAIN-CONTAINING PROTEIN"/>
    <property type="match status" value="1"/>
</dbReference>
<reference evidence="8" key="1">
    <citation type="submission" date="2021-02" db="EMBL/GenBank/DDBJ databases">
        <title>Skermanella TT6 skin isolate.</title>
        <authorList>
            <person name="Lee K."/>
            <person name="Ganzorig M."/>
        </authorList>
    </citation>
    <scope>NUCLEOTIDE SEQUENCE</scope>
    <source>
        <strain evidence="8">TT6</strain>
    </source>
</reference>
<evidence type="ECO:0000313" key="8">
    <source>
        <dbReference type="EMBL" id="QQP87732.1"/>
    </source>
</evidence>
<evidence type="ECO:0000313" key="9">
    <source>
        <dbReference type="Proteomes" id="UP000595197"/>
    </source>
</evidence>
<dbReference type="InterPro" id="IPR050638">
    <property type="entry name" value="AA-Vitamin_Transporters"/>
</dbReference>
<dbReference type="Pfam" id="PF00892">
    <property type="entry name" value="EamA"/>
    <property type="match status" value="2"/>
</dbReference>
<evidence type="ECO:0000256" key="4">
    <source>
        <dbReference type="ARBA" id="ARBA00022989"/>
    </source>
</evidence>
<feature type="transmembrane region" description="Helical" evidence="6">
    <location>
        <begin position="255"/>
        <end position="271"/>
    </location>
</feature>
<evidence type="ECO:0000256" key="5">
    <source>
        <dbReference type="ARBA" id="ARBA00023136"/>
    </source>
</evidence>
<feature type="transmembrane region" description="Helical" evidence="6">
    <location>
        <begin position="158"/>
        <end position="178"/>
    </location>
</feature>
<dbReference type="EMBL" id="CP067420">
    <property type="protein sequence ID" value="QQP87732.1"/>
    <property type="molecule type" value="Genomic_DNA"/>
</dbReference>
<dbReference type="RefSeq" id="WP_201071430.1">
    <property type="nucleotide sequence ID" value="NZ_CP067420.1"/>
</dbReference>
<feature type="transmembrane region" description="Helical" evidence="6">
    <location>
        <begin position="103"/>
        <end position="122"/>
    </location>
</feature>
<feature type="transmembrane region" description="Helical" evidence="6">
    <location>
        <begin position="277"/>
        <end position="294"/>
    </location>
</feature>
<feature type="transmembrane region" description="Helical" evidence="6">
    <location>
        <begin position="17"/>
        <end position="37"/>
    </location>
</feature>
<keyword evidence="3 6" id="KW-0812">Transmembrane</keyword>
<protein>
    <submittedName>
        <fullName evidence="8">DMT family transporter</fullName>
    </submittedName>
</protein>
<feature type="transmembrane region" description="Helical" evidence="6">
    <location>
        <begin position="134"/>
        <end position="152"/>
    </location>
</feature>
<evidence type="ECO:0000256" key="1">
    <source>
        <dbReference type="ARBA" id="ARBA00004141"/>
    </source>
</evidence>
<feature type="transmembrane region" description="Helical" evidence="6">
    <location>
        <begin position="43"/>
        <end position="63"/>
    </location>
</feature>
<sequence length="297" mass="31263">MAQVSLAPSGRPAWMRLIPAVFVLLWSTGFIGAKFGLPYAEPLTFLLIRLSLVAAVLAAVALVTRAPWPRRWSDALHIVVAGLLVHGVYLGGVFTGIANGLPAGVAALIVGLQPLLTAAASGRMLGETVSARQWLGLALGLCGVLLVVWENLSLQAGYLSGVALCVAALVGISVGTLYQKRFCGGMDLRSGTALQYAATSAVLLVLAMRFETMEVRWTGEFLFALAWLGLVLSVGAVFLLYILIRRGAAAQVASLFYLVPPATAVIAYLMFDERLGMPALAGMAVAVGGVALVNRRR</sequence>
<name>A0ABX7B066_9PROT</name>
<dbReference type="PANTHER" id="PTHR32322">
    <property type="entry name" value="INNER MEMBRANE TRANSPORTER"/>
    <property type="match status" value="1"/>
</dbReference>
<feature type="transmembrane region" description="Helical" evidence="6">
    <location>
        <begin position="190"/>
        <end position="210"/>
    </location>
</feature>
<evidence type="ECO:0000256" key="6">
    <source>
        <dbReference type="SAM" id="Phobius"/>
    </source>
</evidence>
<accession>A0ABX7B066</accession>
<comment type="subcellular location">
    <subcellularLocation>
        <location evidence="1">Membrane</location>
        <topology evidence="1">Multi-pass membrane protein</topology>
    </subcellularLocation>
</comment>
<feature type="transmembrane region" description="Helical" evidence="6">
    <location>
        <begin position="75"/>
        <end position="97"/>
    </location>
</feature>
<dbReference type="InterPro" id="IPR000620">
    <property type="entry name" value="EamA_dom"/>
</dbReference>
<keyword evidence="5 6" id="KW-0472">Membrane</keyword>
<comment type="similarity">
    <text evidence="2">Belongs to the EamA transporter family.</text>
</comment>